<dbReference type="SUPFAM" id="SSF56219">
    <property type="entry name" value="DNase I-like"/>
    <property type="match status" value="1"/>
</dbReference>
<feature type="non-terminal residue" evidence="1">
    <location>
        <position position="1"/>
    </location>
</feature>
<accession>A0A814PG99</accession>
<dbReference type="Gene3D" id="3.60.10.10">
    <property type="entry name" value="Endonuclease/exonuclease/phosphatase"/>
    <property type="match status" value="1"/>
</dbReference>
<protein>
    <submittedName>
        <fullName evidence="1">Uncharacterized protein</fullName>
    </submittedName>
</protein>
<evidence type="ECO:0000313" key="2">
    <source>
        <dbReference type="Proteomes" id="UP000663879"/>
    </source>
</evidence>
<dbReference type="Proteomes" id="UP000663879">
    <property type="component" value="Unassembled WGS sequence"/>
</dbReference>
<dbReference type="EMBL" id="CAJNOC010007820">
    <property type="protein sequence ID" value="CAF1105565.1"/>
    <property type="molecule type" value="Genomic_DNA"/>
</dbReference>
<reference evidence="1" key="1">
    <citation type="submission" date="2021-02" db="EMBL/GenBank/DDBJ databases">
        <authorList>
            <person name="Nowell W R."/>
        </authorList>
    </citation>
    <scope>NUCLEOTIDE SEQUENCE</scope>
    <source>
        <strain evidence="1">Ploen Becks lab</strain>
    </source>
</reference>
<dbReference type="AlphaFoldDB" id="A0A814PG99"/>
<dbReference type="InterPro" id="IPR036691">
    <property type="entry name" value="Endo/exonu/phosph_ase_sf"/>
</dbReference>
<gene>
    <name evidence="1" type="ORF">OXX778_LOCUS21368</name>
</gene>
<proteinExistence type="predicted"/>
<organism evidence="1 2">
    <name type="scientific">Brachionus calyciflorus</name>
    <dbReference type="NCBI Taxonomy" id="104777"/>
    <lineage>
        <taxon>Eukaryota</taxon>
        <taxon>Metazoa</taxon>
        <taxon>Spiralia</taxon>
        <taxon>Gnathifera</taxon>
        <taxon>Rotifera</taxon>
        <taxon>Eurotatoria</taxon>
        <taxon>Monogononta</taxon>
        <taxon>Pseudotrocha</taxon>
        <taxon>Ploima</taxon>
        <taxon>Brachionidae</taxon>
        <taxon>Brachionus</taxon>
    </lineage>
</organism>
<sequence length="206" mass="23850">LVNDIFREIGVRRRKIESIKRFKKTAESETSPILVELKTRGDKLEVLKNAKNLKNSSQFEKVFIGLDQTLAEITYTKGLIKNVMRKIVVLQMVVVLGMVFVTESNNNKSNNKKNDKNKKTYIVSNPNRSLKFMYTNATSLDNKMSDFCANIISNEADIVMISETWFKTDSIMGWCMYFCKNDIKSCELSDDLDEYSELEHIWCENI</sequence>
<comment type="caution">
    <text evidence="1">The sequence shown here is derived from an EMBL/GenBank/DDBJ whole genome shotgun (WGS) entry which is preliminary data.</text>
</comment>
<evidence type="ECO:0000313" key="1">
    <source>
        <dbReference type="EMBL" id="CAF1105565.1"/>
    </source>
</evidence>
<name>A0A814PG99_9BILA</name>
<keyword evidence="2" id="KW-1185">Reference proteome</keyword>
<dbReference type="OrthoDB" id="10027367at2759"/>